<keyword evidence="3" id="KW-0584">Phenylalanine biosynthesis</keyword>
<dbReference type="GO" id="GO:0009094">
    <property type="term" value="P:L-phenylalanine biosynthetic process"/>
    <property type="evidence" value="ECO:0007669"/>
    <property type="project" value="UniProtKB-KW"/>
</dbReference>
<keyword evidence="8" id="KW-1185">Reference proteome</keyword>
<dbReference type="EMBL" id="KL198170">
    <property type="protein sequence ID" value="KDQ05925.1"/>
    <property type="molecule type" value="Genomic_DNA"/>
</dbReference>
<dbReference type="InParanoid" id="A0A067LUK9"/>
<dbReference type="GO" id="GO:0004664">
    <property type="term" value="F:prephenate dehydratase activity"/>
    <property type="evidence" value="ECO:0007669"/>
    <property type="project" value="InterPro"/>
</dbReference>
<dbReference type="STRING" id="930990.A0A067LUK9"/>
<feature type="domain" description="Prephenate dehydratase" evidence="6">
    <location>
        <begin position="24"/>
        <end position="211"/>
    </location>
</feature>
<dbReference type="PROSITE" id="PS51171">
    <property type="entry name" value="PREPHENATE_DEHYDR_3"/>
    <property type="match status" value="1"/>
</dbReference>
<dbReference type="CDD" id="cd13532">
    <property type="entry name" value="PBP2_PDT_like"/>
    <property type="match status" value="1"/>
</dbReference>
<dbReference type="PANTHER" id="PTHR21022">
    <property type="entry name" value="PREPHENATE DEHYDRATASE P PROTEIN"/>
    <property type="match status" value="1"/>
</dbReference>
<dbReference type="Gene3D" id="3.40.190.10">
    <property type="entry name" value="Periplasmic binding protein-like II"/>
    <property type="match status" value="2"/>
</dbReference>
<evidence type="ECO:0000313" key="7">
    <source>
        <dbReference type="EMBL" id="KDQ05925.1"/>
    </source>
</evidence>
<name>A0A067LUK9_BOTB1</name>
<protein>
    <recommendedName>
        <fullName evidence="6">Prephenate dehydratase domain-containing protein</fullName>
    </recommendedName>
</protein>
<accession>A0A067LUK9</accession>
<evidence type="ECO:0000313" key="8">
    <source>
        <dbReference type="Proteomes" id="UP000027195"/>
    </source>
</evidence>
<gene>
    <name evidence="7" type="ORF">BOTBODRAFT_39877</name>
</gene>
<dbReference type="InterPro" id="IPR001086">
    <property type="entry name" value="Preph_deHydtase"/>
</dbReference>
<keyword evidence="4" id="KW-0456">Lyase</keyword>
<dbReference type="FunCoup" id="A0A067LUK9">
    <property type="interactions" value="313"/>
</dbReference>
<evidence type="ECO:0000259" key="6">
    <source>
        <dbReference type="PROSITE" id="PS51171"/>
    </source>
</evidence>
<dbReference type="OrthoDB" id="983542at2759"/>
<proteinExistence type="predicted"/>
<dbReference type="SUPFAM" id="SSF53850">
    <property type="entry name" value="Periplasmic binding protein-like II"/>
    <property type="match status" value="1"/>
</dbReference>
<evidence type="ECO:0000256" key="3">
    <source>
        <dbReference type="ARBA" id="ARBA00023222"/>
    </source>
</evidence>
<evidence type="ECO:0000256" key="2">
    <source>
        <dbReference type="ARBA" id="ARBA00023141"/>
    </source>
</evidence>
<evidence type="ECO:0000256" key="5">
    <source>
        <dbReference type="ARBA" id="ARBA00029440"/>
    </source>
</evidence>
<reference evidence="8" key="1">
    <citation type="journal article" date="2014" name="Proc. Natl. Acad. Sci. U.S.A.">
        <title>Extensive sampling of basidiomycete genomes demonstrates inadequacy of the white-rot/brown-rot paradigm for wood decay fungi.</title>
        <authorList>
            <person name="Riley R."/>
            <person name="Salamov A.A."/>
            <person name="Brown D.W."/>
            <person name="Nagy L.G."/>
            <person name="Floudas D."/>
            <person name="Held B.W."/>
            <person name="Levasseur A."/>
            <person name="Lombard V."/>
            <person name="Morin E."/>
            <person name="Otillar R."/>
            <person name="Lindquist E.A."/>
            <person name="Sun H."/>
            <person name="LaButti K.M."/>
            <person name="Schmutz J."/>
            <person name="Jabbour D."/>
            <person name="Luo H."/>
            <person name="Baker S.E."/>
            <person name="Pisabarro A.G."/>
            <person name="Walton J.D."/>
            <person name="Blanchette R.A."/>
            <person name="Henrissat B."/>
            <person name="Martin F."/>
            <person name="Cullen D."/>
            <person name="Hibbett D.S."/>
            <person name="Grigoriev I.V."/>
        </authorList>
    </citation>
    <scope>NUCLEOTIDE SEQUENCE [LARGE SCALE GENOMIC DNA]</scope>
    <source>
        <strain evidence="8">FD-172 SS1</strain>
    </source>
</reference>
<sequence>MVALGTGDSSGRNSPQPLVKFPITAAFLGPEGTYTHQAAYELFGEGAKYVAKNTISETYKSVSTASSPTFCVIPAENSIFGTVTETYDLLRGPEVGVETFIRGECQIGVRHCLVVRRGVKLEDITKIASHEQALGQCSQFISTHLPHATLSRATSTAAAARSLLEDQGDGWKQRAAICSRICIKLYAGLEIIWEGIQNSQNNYTRFFVLSAKGVTLPSPPPESPLGKLQRRALLRIALPATAAVTSTGTEPPITLSTVLPALLHPALFVNRIDRRPSLLCQPFHDYVYIELQAVATEKEDTGAGWAKALESVMAGVKVAVGTGEVVRLGTW</sequence>
<dbReference type="Proteomes" id="UP000027195">
    <property type="component" value="Unassembled WGS sequence"/>
</dbReference>
<dbReference type="AlphaFoldDB" id="A0A067LUK9"/>
<evidence type="ECO:0000256" key="1">
    <source>
        <dbReference type="ARBA" id="ARBA00022605"/>
    </source>
</evidence>
<dbReference type="GO" id="GO:0005737">
    <property type="term" value="C:cytoplasm"/>
    <property type="evidence" value="ECO:0007669"/>
    <property type="project" value="TreeGrafter"/>
</dbReference>
<keyword evidence="1" id="KW-0028">Amino-acid biosynthesis</keyword>
<dbReference type="PANTHER" id="PTHR21022:SF19">
    <property type="entry name" value="PREPHENATE DEHYDRATASE-RELATED"/>
    <property type="match status" value="1"/>
</dbReference>
<keyword evidence="2" id="KW-0057">Aromatic amino acid biosynthesis</keyword>
<dbReference type="HOGENOM" id="CLU_035008_5_0_1"/>
<comment type="pathway">
    <text evidence="5">Amino-acid biosynthesis.</text>
</comment>
<dbReference type="Pfam" id="PF00800">
    <property type="entry name" value="PDT"/>
    <property type="match status" value="1"/>
</dbReference>
<evidence type="ECO:0000256" key="4">
    <source>
        <dbReference type="ARBA" id="ARBA00023239"/>
    </source>
</evidence>
<organism evidence="7 8">
    <name type="scientific">Botryobasidium botryosum (strain FD-172 SS1)</name>
    <dbReference type="NCBI Taxonomy" id="930990"/>
    <lineage>
        <taxon>Eukaryota</taxon>
        <taxon>Fungi</taxon>
        <taxon>Dikarya</taxon>
        <taxon>Basidiomycota</taxon>
        <taxon>Agaricomycotina</taxon>
        <taxon>Agaricomycetes</taxon>
        <taxon>Cantharellales</taxon>
        <taxon>Botryobasidiaceae</taxon>
        <taxon>Botryobasidium</taxon>
    </lineage>
</organism>